<keyword evidence="16" id="KW-1015">Disulfide bond</keyword>
<keyword evidence="15 20" id="KW-0472">Membrane</keyword>
<evidence type="ECO:0000256" key="3">
    <source>
        <dbReference type="ARBA" id="ARBA00004840"/>
    </source>
</evidence>
<evidence type="ECO:0000256" key="17">
    <source>
        <dbReference type="ARBA" id="ARBA00023180"/>
    </source>
</evidence>
<evidence type="ECO:0000256" key="8">
    <source>
        <dbReference type="ARBA" id="ARBA00022679"/>
    </source>
</evidence>
<keyword evidence="12" id="KW-0735">Signal-anchor</keyword>
<evidence type="ECO:0000256" key="9">
    <source>
        <dbReference type="ARBA" id="ARBA00022692"/>
    </source>
</evidence>
<evidence type="ECO:0000256" key="19">
    <source>
        <dbReference type="ARBA" id="ARBA00047847"/>
    </source>
</evidence>
<evidence type="ECO:0000256" key="20">
    <source>
        <dbReference type="SAM" id="Phobius"/>
    </source>
</evidence>
<dbReference type="GO" id="GO:0015012">
    <property type="term" value="P:heparan sulfate proteoglycan biosynthetic process"/>
    <property type="evidence" value="ECO:0007669"/>
    <property type="project" value="UniProtKB-UniPathway"/>
</dbReference>
<dbReference type="GO" id="GO:0000139">
    <property type="term" value="C:Golgi membrane"/>
    <property type="evidence" value="ECO:0007669"/>
    <property type="project" value="UniProtKB-SubCell"/>
</dbReference>
<evidence type="ECO:0000256" key="15">
    <source>
        <dbReference type="ARBA" id="ARBA00023136"/>
    </source>
</evidence>
<keyword evidence="14" id="KW-0333">Golgi apparatus</keyword>
<evidence type="ECO:0000256" key="6">
    <source>
        <dbReference type="ARBA" id="ARBA00011972"/>
    </source>
</evidence>
<dbReference type="InterPro" id="IPR043538">
    <property type="entry name" value="XYLT"/>
</dbReference>
<keyword evidence="13 20" id="KW-1133">Transmembrane helix</keyword>
<keyword evidence="7" id="KW-0328">Glycosyltransferase</keyword>
<dbReference type="GO" id="GO:0005789">
    <property type="term" value="C:endoplasmic reticulum membrane"/>
    <property type="evidence" value="ECO:0007669"/>
    <property type="project" value="UniProtKB-SubCell"/>
</dbReference>
<dbReference type="PANTHER" id="PTHR46025">
    <property type="entry name" value="XYLOSYLTRANSFERASE OXT"/>
    <property type="match status" value="1"/>
</dbReference>
<keyword evidence="11" id="KW-0256">Endoplasmic reticulum</keyword>
<proteinExistence type="inferred from homology"/>
<evidence type="ECO:0000256" key="16">
    <source>
        <dbReference type="ARBA" id="ARBA00023157"/>
    </source>
</evidence>
<evidence type="ECO:0000256" key="10">
    <source>
        <dbReference type="ARBA" id="ARBA00022723"/>
    </source>
</evidence>
<comment type="catalytic activity">
    <reaction evidence="19">
        <text>UDP-alpha-D-xylose + L-seryl-[protein] = 3-O-(beta-D-xylosyl)-L-seryl-[protein] + UDP + H(+)</text>
        <dbReference type="Rhea" id="RHEA:50192"/>
        <dbReference type="Rhea" id="RHEA-COMP:9863"/>
        <dbReference type="Rhea" id="RHEA-COMP:12567"/>
        <dbReference type="ChEBI" id="CHEBI:15378"/>
        <dbReference type="ChEBI" id="CHEBI:29999"/>
        <dbReference type="ChEBI" id="CHEBI:57632"/>
        <dbReference type="ChEBI" id="CHEBI:58223"/>
        <dbReference type="ChEBI" id="CHEBI:132085"/>
        <dbReference type="EC" id="2.4.2.26"/>
    </reaction>
</comment>
<keyword evidence="17" id="KW-0325">Glycoprotein</keyword>
<name>A0A7S4UZP9_9STRA</name>
<keyword evidence="8" id="KW-0808">Transferase</keyword>
<comment type="similarity">
    <text evidence="5">Belongs to the glycosyltransferase 14 family. XylT subfamily.</text>
</comment>
<dbReference type="UniPathway" id="UPA00756"/>
<dbReference type="AlphaFoldDB" id="A0A7S4UZP9"/>
<dbReference type="Pfam" id="PF02485">
    <property type="entry name" value="Branch"/>
    <property type="match status" value="1"/>
</dbReference>
<protein>
    <recommendedName>
        <fullName evidence="6">protein xylosyltransferase</fullName>
        <ecNumber evidence="6">2.4.2.26</ecNumber>
    </recommendedName>
    <alternativeName>
        <fullName evidence="18">Peptide O-xylosyltransferase</fullName>
    </alternativeName>
</protein>
<accession>A0A7S4UZP9</accession>
<dbReference type="GO" id="GO:0030158">
    <property type="term" value="F:protein xylosyltransferase activity"/>
    <property type="evidence" value="ECO:0007669"/>
    <property type="project" value="UniProtKB-EC"/>
</dbReference>
<dbReference type="UniPathway" id="UPA00755"/>
<comment type="pathway">
    <text evidence="4">Glycan metabolism; heparan sulfate biosynthesis.</text>
</comment>
<evidence type="ECO:0000256" key="4">
    <source>
        <dbReference type="ARBA" id="ARBA00005093"/>
    </source>
</evidence>
<organism evidence="21">
    <name type="scientific">Ditylum brightwellii</name>
    <dbReference type="NCBI Taxonomy" id="49249"/>
    <lineage>
        <taxon>Eukaryota</taxon>
        <taxon>Sar</taxon>
        <taxon>Stramenopiles</taxon>
        <taxon>Ochrophyta</taxon>
        <taxon>Bacillariophyta</taxon>
        <taxon>Mediophyceae</taxon>
        <taxon>Lithodesmiophycidae</taxon>
        <taxon>Lithodesmiales</taxon>
        <taxon>Lithodesmiaceae</taxon>
        <taxon>Ditylum</taxon>
    </lineage>
</organism>
<sequence length="405" mass="45354">MSFRSNIGTTRTTRRYYRKNRCIAFSSSCIPFVLCFLMIFWIKNTPQTSVTSMGVVALGHIGVNGEIDIGDEAGADTTTLSTLESTVGSRRIPPTPPPDTSSYINNGEDEVTSCDCRWGGGEEDAEGVSNSEGARLAYLITVHNKQSIDNAAYLFQSIRHPSTIILLHIDTKVSKDTYLSSALREEVERCSCGASVHVDSVHNCQWGRWSMNGPTHWAMDVLTSDDRFRGKWDVFINLSGDTMPVYQPSVMSELFHPSTGPLRNTNFVTSSSCETGLLPTNVHIFPHWWHKWEHYNTNPDGDPVISYIDDDDNDGDAKEITMVTHFGSQWMALLPDFVEYVAKSLKNPNSLASRYRDFLINARKLMTDETFIPTLLVHAYPYNETLPVLKEDGSLDAMPSMKAIR</sequence>
<dbReference type="InterPro" id="IPR003406">
    <property type="entry name" value="Glyco_trans_14"/>
</dbReference>
<dbReference type="EMBL" id="HBNS01013030">
    <property type="protein sequence ID" value="CAE4598843.1"/>
    <property type="molecule type" value="Transcribed_RNA"/>
</dbReference>
<dbReference type="EC" id="2.4.2.26" evidence="6"/>
<gene>
    <name evidence="21" type="ORF">DBRI00130_LOCUS10505</name>
</gene>
<evidence type="ECO:0000256" key="12">
    <source>
        <dbReference type="ARBA" id="ARBA00022968"/>
    </source>
</evidence>
<evidence type="ECO:0000256" key="5">
    <source>
        <dbReference type="ARBA" id="ARBA00010195"/>
    </source>
</evidence>
<evidence type="ECO:0000256" key="13">
    <source>
        <dbReference type="ARBA" id="ARBA00022989"/>
    </source>
</evidence>
<evidence type="ECO:0000256" key="18">
    <source>
        <dbReference type="ARBA" id="ARBA00042865"/>
    </source>
</evidence>
<evidence type="ECO:0000256" key="14">
    <source>
        <dbReference type="ARBA" id="ARBA00023034"/>
    </source>
</evidence>
<comment type="pathway">
    <text evidence="3">Glycan metabolism; chondroitin sulfate biosynthesis.</text>
</comment>
<evidence type="ECO:0000256" key="1">
    <source>
        <dbReference type="ARBA" id="ARBA00004323"/>
    </source>
</evidence>
<dbReference type="GO" id="GO:0046872">
    <property type="term" value="F:metal ion binding"/>
    <property type="evidence" value="ECO:0007669"/>
    <property type="project" value="UniProtKB-KW"/>
</dbReference>
<comment type="subcellular location">
    <subcellularLocation>
        <location evidence="2">Endoplasmic reticulum membrane</location>
        <topology evidence="2">Single-pass type II membrane protein</topology>
    </subcellularLocation>
    <subcellularLocation>
        <location evidence="1">Golgi apparatus membrane</location>
        <topology evidence="1">Single-pass type II membrane protein</topology>
    </subcellularLocation>
</comment>
<evidence type="ECO:0000313" key="21">
    <source>
        <dbReference type="EMBL" id="CAE4598843.1"/>
    </source>
</evidence>
<keyword evidence="10" id="KW-0479">Metal-binding</keyword>
<dbReference type="PANTHER" id="PTHR46025:SF3">
    <property type="entry name" value="XYLOSYLTRANSFERASE OXT"/>
    <property type="match status" value="1"/>
</dbReference>
<feature type="transmembrane region" description="Helical" evidence="20">
    <location>
        <begin position="21"/>
        <end position="42"/>
    </location>
</feature>
<evidence type="ECO:0000256" key="11">
    <source>
        <dbReference type="ARBA" id="ARBA00022824"/>
    </source>
</evidence>
<evidence type="ECO:0000256" key="2">
    <source>
        <dbReference type="ARBA" id="ARBA00004648"/>
    </source>
</evidence>
<reference evidence="21" key="1">
    <citation type="submission" date="2021-01" db="EMBL/GenBank/DDBJ databases">
        <authorList>
            <person name="Corre E."/>
            <person name="Pelletier E."/>
            <person name="Niang G."/>
            <person name="Scheremetjew M."/>
            <person name="Finn R."/>
            <person name="Kale V."/>
            <person name="Holt S."/>
            <person name="Cochrane G."/>
            <person name="Meng A."/>
            <person name="Brown T."/>
            <person name="Cohen L."/>
        </authorList>
    </citation>
    <scope>NUCLEOTIDE SEQUENCE</scope>
    <source>
        <strain evidence="21">GSO104</strain>
    </source>
</reference>
<keyword evidence="9 20" id="KW-0812">Transmembrane</keyword>
<evidence type="ECO:0000256" key="7">
    <source>
        <dbReference type="ARBA" id="ARBA00022676"/>
    </source>
</evidence>